<dbReference type="Gene3D" id="3.40.140.10">
    <property type="entry name" value="Cytidine Deaminase, domain 2"/>
    <property type="match status" value="1"/>
</dbReference>
<name>A0A0D5A3C4_PROMR</name>
<keyword evidence="2" id="KW-0479">Metal-binding</keyword>
<dbReference type="InterPro" id="IPR051929">
    <property type="entry name" value="VirAsm_ModProt"/>
</dbReference>
<protein>
    <submittedName>
        <fullName evidence="7">Metal-dependent protease of the PAD1/JAB1</fullName>
    </submittedName>
</protein>
<dbReference type="GO" id="GO:0006508">
    <property type="term" value="P:proteolysis"/>
    <property type="evidence" value="ECO:0007669"/>
    <property type="project" value="UniProtKB-KW"/>
</dbReference>
<dbReference type="PANTHER" id="PTHR34858:SF1">
    <property type="entry name" value="CYSO-CYSTEINE PEPTIDASE"/>
    <property type="match status" value="1"/>
</dbReference>
<keyword evidence="1 7" id="KW-0645">Protease</keyword>
<sequence length="170" mass="19741">MKIPKYIEFHNRTNSVLSRFLKAAEPEEGCCILIGKTNSSTNDHKRNIWEVTNVWNCQNIWGEEESRLIDQNIEAGSNQTYMQLSKKNCFEIDAKDQIASHKWARENDLEVLCCAHSHPLNENRPSEMDLLFHQPPGLMVISNKDGDLKAWWIKNKLKFHSVKIEVFSLT</sequence>
<organism evidence="7">
    <name type="scientific">Prochlorococcus marinus str. P0902-H212</name>
    <dbReference type="NCBI Taxonomy" id="1620696"/>
    <lineage>
        <taxon>Bacteria</taxon>
        <taxon>Bacillati</taxon>
        <taxon>Cyanobacteriota</taxon>
        <taxon>Cyanophyceae</taxon>
        <taxon>Synechococcales</taxon>
        <taxon>Prochlorococcaceae</taxon>
        <taxon>Prochlorococcus</taxon>
    </lineage>
</organism>
<feature type="domain" description="JAB" evidence="6">
    <location>
        <begin position="13"/>
        <end position="153"/>
    </location>
</feature>
<keyword evidence="4" id="KW-0862">Zinc</keyword>
<dbReference type="SUPFAM" id="SSF102712">
    <property type="entry name" value="JAB1/MPN domain"/>
    <property type="match status" value="1"/>
</dbReference>
<evidence type="ECO:0000256" key="4">
    <source>
        <dbReference type="ARBA" id="ARBA00022833"/>
    </source>
</evidence>
<keyword evidence="5" id="KW-0482">Metalloprotease</keyword>
<reference evidence="7" key="1">
    <citation type="submission" date="2014-06" db="EMBL/GenBank/DDBJ databases">
        <authorList>
            <person name="Berube P.M."/>
        </authorList>
    </citation>
    <scope>NUCLEOTIDE SEQUENCE</scope>
    <source>
        <strain evidence="7">P0902-H212</strain>
    </source>
</reference>
<dbReference type="PANTHER" id="PTHR34858">
    <property type="entry name" value="CYSO-CYSTEINE PEPTIDASE"/>
    <property type="match status" value="1"/>
</dbReference>
<evidence type="ECO:0000256" key="3">
    <source>
        <dbReference type="ARBA" id="ARBA00022801"/>
    </source>
</evidence>
<evidence type="ECO:0000259" key="6">
    <source>
        <dbReference type="Pfam" id="PF14464"/>
    </source>
</evidence>
<dbReference type="GO" id="GO:0008235">
    <property type="term" value="F:metalloexopeptidase activity"/>
    <property type="evidence" value="ECO:0007669"/>
    <property type="project" value="TreeGrafter"/>
</dbReference>
<dbReference type="GO" id="GO:0008270">
    <property type="term" value="F:zinc ion binding"/>
    <property type="evidence" value="ECO:0007669"/>
    <property type="project" value="TreeGrafter"/>
</dbReference>
<gene>
    <name evidence="7" type="ORF">FA02_0527</name>
</gene>
<dbReference type="Pfam" id="PF14464">
    <property type="entry name" value="Prok-JAB"/>
    <property type="match status" value="1"/>
</dbReference>
<evidence type="ECO:0000313" key="7">
    <source>
        <dbReference type="EMBL" id="AJW30790.1"/>
    </source>
</evidence>
<accession>A0A0D5A3C4</accession>
<dbReference type="CDD" id="cd08070">
    <property type="entry name" value="MPN_like"/>
    <property type="match status" value="1"/>
</dbReference>
<evidence type="ECO:0000256" key="5">
    <source>
        <dbReference type="ARBA" id="ARBA00023049"/>
    </source>
</evidence>
<evidence type="ECO:0000256" key="1">
    <source>
        <dbReference type="ARBA" id="ARBA00022670"/>
    </source>
</evidence>
<proteinExistence type="predicted"/>
<evidence type="ECO:0000256" key="2">
    <source>
        <dbReference type="ARBA" id="ARBA00022723"/>
    </source>
</evidence>
<keyword evidence="3" id="KW-0378">Hydrolase</keyword>
<dbReference type="InterPro" id="IPR028090">
    <property type="entry name" value="JAB_dom_prok"/>
</dbReference>
<dbReference type="AlphaFoldDB" id="A0A0D5A3C4"/>
<dbReference type="EMBL" id="KJ947870">
    <property type="protein sequence ID" value="AJW30790.1"/>
    <property type="molecule type" value="Genomic_DNA"/>
</dbReference>